<evidence type="ECO:0000313" key="3">
    <source>
        <dbReference type="Proteomes" id="UP000593567"/>
    </source>
</evidence>
<dbReference type="GO" id="GO:0071786">
    <property type="term" value="P:endoplasmic reticulum tubular network organization"/>
    <property type="evidence" value="ECO:0007669"/>
    <property type="project" value="TreeGrafter"/>
</dbReference>
<feature type="transmembrane region" description="Helical" evidence="1">
    <location>
        <begin position="39"/>
        <end position="62"/>
    </location>
</feature>
<proteinExistence type="inferred from homology"/>
<keyword evidence="3" id="KW-1185">Reference proteome</keyword>
<keyword evidence="1" id="KW-1133">Transmembrane helix</keyword>
<dbReference type="OrthoDB" id="10009287at2759"/>
<evidence type="ECO:0000313" key="2">
    <source>
        <dbReference type="EMBL" id="KAF6023924.1"/>
    </source>
</evidence>
<feature type="transmembrane region" description="Helical" evidence="1">
    <location>
        <begin position="105"/>
        <end position="128"/>
    </location>
</feature>
<dbReference type="Proteomes" id="UP000593567">
    <property type="component" value="Unassembled WGS sequence"/>
</dbReference>
<dbReference type="PANTHER" id="PTHR12300:SF117">
    <property type="entry name" value="LP05237P-RELATED"/>
    <property type="match status" value="1"/>
</dbReference>
<gene>
    <name evidence="2" type="ORF">EB796_017768</name>
</gene>
<comment type="similarity">
    <text evidence="1">Belongs to the DP1 family.</text>
</comment>
<dbReference type="GO" id="GO:0005881">
    <property type="term" value="C:cytoplasmic microtubule"/>
    <property type="evidence" value="ECO:0007669"/>
    <property type="project" value="TreeGrafter"/>
</dbReference>
<reference evidence="2" key="1">
    <citation type="submission" date="2020-06" db="EMBL/GenBank/DDBJ databases">
        <title>Draft genome of Bugula neritina, a colonial animal packing powerful symbionts and potential medicines.</title>
        <authorList>
            <person name="Rayko M."/>
        </authorList>
    </citation>
    <scope>NUCLEOTIDE SEQUENCE [LARGE SCALE GENOMIC DNA]</scope>
    <source>
        <strain evidence="2">Kwan_BN1</strain>
    </source>
</reference>
<feature type="transmembrane region" description="Helical" evidence="1">
    <location>
        <begin position="6"/>
        <end position="27"/>
    </location>
</feature>
<accession>A0A7J7JE60</accession>
<dbReference type="EMBL" id="VXIV02002646">
    <property type="protein sequence ID" value="KAF6023924.1"/>
    <property type="molecule type" value="Genomic_DNA"/>
</dbReference>
<comment type="subcellular location">
    <subcellularLocation>
        <location evidence="1">Membrane</location>
        <topology evidence="1">Multi-pass membrane protein</topology>
    </subcellularLocation>
</comment>
<dbReference type="InterPro" id="IPR004345">
    <property type="entry name" value="TB2_DP1_HVA22"/>
</dbReference>
<comment type="caution">
    <text evidence="2">The sequence shown here is derived from an EMBL/GenBank/DDBJ whole genome shotgun (WGS) entry which is preliminary data.</text>
</comment>
<name>A0A7J7JE60_BUGNE</name>
<evidence type="ECO:0000256" key="1">
    <source>
        <dbReference type="RuleBase" id="RU362006"/>
    </source>
</evidence>
<dbReference type="PANTHER" id="PTHR12300">
    <property type="entry name" value="HVA22-LIKE PROTEINS"/>
    <property type="match status" value="1"/>
</dbReference>
<dbReference type="AlphaFoldDB" id="A0A7J7JE60"/>
<organism evidence="2 3">
    <name type="scientific">Bugula neritina</name>
    <name type="common">Brown bryozoan</name>
    <name type="synonym">Sertularia neritina</name>
    <dbReference type="NCBI Taxonomy" id="10212"/>
    <lineage>
        <taxon>Eukaryota</taxon>
        <taxon>Metazoa</taxon>
        <taxon>Spiralia</taxon>
        <taxon>Lophotrochozoa</taxon>
        <taxon>Bryozoa</taxon>
        <taxon>Gymnolaemata</taxon>
        <taxon>Cheilostomatida</taxon>
        <taxon>Flustrina</taxon>
        <taxon>Buguloidea</taxon>
        <taxon>Bugulidae</taxon>
        <taxon>Bugula</taxon>
    </lineage>
</organism>
<sequence length="165" mass="18481">MVSGIISRVVILVFGTLYPAYASYKAVKTKNVKEYVKWMMYWIVFALFTTVETFADVLISWLEIDTTLDKVKSQGYSALVNVGQQGLNFAVQSAVTVSITLESSIFLVLAEFVSWGVFLCFSCTARWFQIANRDSCFTENSGLQFDDDDLKGAEQNDGSSNEEKL</sequence>
<protein>
    <recommendedName>
        <fullName evidence="1">Receptor expression-enhancing protein</fullName>
    </recommendedName>
</protein>
<keyword evidence="1" id="KW-0812">Transmembrane</keyword>
<dbReference type="GO" id="GO:0008017">
    <property type="term" value="F:microtubule binding"/>
    <property type="evidence" value="ECO:0007669"/>
    <property type="project" value="TreeGrafter"/>
</dbReference>
<dbReference type="GO" id="GO:0005789">
    <property type="term" value="C:endoplasmic reticulum membrane"/>
    <property type="evidence" value="ECO:0007669"/>
    <property type="project" value="TreeGrafter"/>
</dbReference>
<dbReference type="GO" id="GO:0071782">
    <property type="term" value="C:endoplasmic reticulum tubular network"/>
    <property type="evidence" value="ECO:0007669"/>
    <property type="project" value="TreeGrafter"/>
</dbReference>
<keyword evidence="1" id="KW-0472">Membrane</keyword>
<dbReference type="Pfam" id="PF03134">
    <property type="entry name" value="TB2_DP1_HVA22"/>
    <property type="match status" value="1"/>
</dbReference>